<organism evidence="1 2">
    <name type="scientific">Eiseniibacteriota bacterium</name>
    <dbReference type="NCBI Taxonomy" id="2212470"/>
    <lineage>
        <taxon>Bacteria</taxon>
        <taxon>Candidatus Eiseniibacteriota</taxon>
    </lineage>
</organism>
<evidence type="ECO:0000313" key="2">
    <source>
        <dbReference type="Proteomes" id="UP000319836"/>
    </source>
</evidence>
<dbReference type="Proteomes" id="UP000319836">
    <property type="component" value="Unassembled WGS sequence"/>
</dbReference>
<feature type="non-terminal residue" evidence="1">
    <location>
        <position position="44"/>
    </location>
</feature>
<sequence length="44" mass="4751">MSAPRLSVVIVTYRSRAVLDDCLGALAFATRHLPHEVIVVDNGS</sequence>
<accession>A0A538U147</accession>
<dbReference type="InterPro" id="IPR029044">
    <property type="entry name" value="Nucleotide-diphossugar_trans"/>
</dbReference>
<evidence type="ECO:0000313" key="1">
    <source>
        <dbReference type="EMBL" id="TMQ69620.1"/>
    </source>
</evidence>
<keyword evidence="1" id="KW-0808">Transferase</keyword>
<reference evidence="1 2" key="1">
    <citation type="journal article" date="2019" name="Nat. Microbiol.">
        <title>Mediterranean grassland soil C-N compound turnover is dependent on rainfall and depth, and is mediated by genomically divergent microorganisms.</title>
        <authorList>
            <person name="Diamond S."/>
            <person name="Andeer P.F."/>
            <person name="Li Z."/>
            <person name="Crits-Christoph A."/>
            <person name="Burstein D."/>
            <person name="Anantharaman K."/>
            <person name="Lane K.R."/>
            <person name="Thomas B.C."/>
            <person name="Pan C."/>
            <person name="Northen T.R."/>
            <person name="Banfield J.F."/>
        </authorList>
    </citation>
    <scope>NUCLEOTIDE SEQUENCE [LARGE SCALE GENOMIC DNA]</scope>
    <source>
        <strain evidence="1">WS_10</strain>
    </source>
</reference>
<dbReference type="AlphaFoldDB" id="A0A538U147"/>
<dbReference type="EMBL" id="VBPA01000283">
    <property type="protein sequence ID" value="TMQ69620.1"/>
    <property type="molecule type" value="Genomic_DNA"/>
</dbReference>
<protein>
    <submittedName>
        <fullName evidence="1">Glycosyltransferase</fullName>
    </submittedName>
</protein>
<comment type="caution">
    <text evidence="1">The sequence shown here is derived from an EMBL/GenBank/DDBJ whole genome shotgun (WGS) entry which is preliminary data.</text>
</comment>
<dbReference type="GO" id="GO:0016740">
    <property type="term" value="F:transferase activity"/>
    <property type="evidence" value="ECO:0007669"/>
    <property type="project" value="UniProtKB-KW"/>
</dbReference>
<dbReference type="SUPFAM" id="SSF53448">
    <property type="entry name" value="Nucleotide-diphospho-sugar transferases"/>
    <property type="match status" value="1"/>
</dbReference>
<gene>
    <name evidence="1" type="ORF">E6K80_11135</name>
</gene>
<proteinExistence type="predicted"/>
<dbReference type="Gene3D" id="3.90.550.10">
    <property type="entry name" value="Spore Coat Polysaccharide Biosynthesis Protein SpsA, Chain A"/>
    <property type="match status" value="1"/>
</dbReference>
<name>A0A538U147_UNCEI</name>